<keyword evidence="1" id="KW-0472">Membrane</keyword>
<evidence type="ECO:0000313" key="3">
    <source>
        <dbReference type="Proteomes" id="UP000000310"/>
    </source>
</evidence>
<keyword evidence="1" id="KW-0812">Transmembrane</keyword>
<reference evidence="3" key="2">
    <citation type="submission" date="2011-02" db="EMBL/GenBank/DDBJ databases">
        <title>The complete genome of Pedobacter saltans DSM 12145.</title>
        <authorList>
            <consortium name="US DOE Joint Genome Institute (JGI-PGF)"/>
            <person name="Lucas S."/>
            <person name="Copeland A."/>
            <person name="Lapidus A."/>
            <person name="Bruce D."/>
            <person name="Goodwin L."/>
            <person name="Pitluck S."/>
            <person name="Kyrpides N."/>
            <person name="Mavromatis K."/>
            <person name="Pagani I."/>
            <person name="Ivanova N."/>
            <person name="Ovchinnikova G."/>
            <person name="Lu M."/>
            <person name="Detter J.C."/>
            <person name="Han C."/>
            <person name="Land M."/>
            <person name="Hauser L."/>
            <person name="Markowitz V."/>
            <person name="Cheng J.-F."/>
            <person name="Hugenholtz P."/>
            <person name="Woyke T."/>
            <person name="Wu D."/>
            <person name="Tindall B."/>
            <person name="Pomrenke H.G."/>
            <person name="Brambilla E."/>
            <person name="Klenk H.-P."/>
            <person name="Eisen J.A."/>
        </authorList>
    </citation>
    <scope>NUCLEOTIDE SEQUENCE [LARGE SCALE GENOMIC DNA]</scope>
    <source>
        <strain evidence="3">ATCC 51119 / DSM 12145 / JCM 21818 / LMG 10337 / NBRC 100064 / NCIMB 13643</strain>
    </source>
</reference>
<proteinExistence type="predicted"/>
<accession>F0S915</accession>
<dbReference type="OrthoDB" id="1376970at2"/>
<dbReference type="Proteomes" id="UP000000310">
    <property type="component" value="Chromosome"/>
</dbReference>
<dbReference type="RefSeq" id="WP_013633987.1">
    <property type="nucleotide sequence ID" value="NC_015177.1"/>
</dbReference>
<gene>
    <name evidence="2" type="ordered locus">Pedsa_2963</name>
</gene>
<keyword evidence="1" id="KW-1133">Transmembrane helix</keyword>
<dbReference type="HOGENOM" id="CLU_192255_0_0_10"/>
<sequence>MEYKRTRRSQKSPQKRFLLILGLTVSIVYFALGMVIIFWDTFPLLVGVEPMWKNVFAAFLIIYSLFRLVRVLQDKRDE</sequence>
<dbReference type="AlphaFoldDB" id="F0S915"/>
<name>F0S915_PSESL</name>
<reference evidence="2 3" key="1">
    <citation type="journal article" date="2011" name="Stand. Genomic Sci.">
        <title>Complete genome sequence of the gliding, heparinolytic Pedobacter saltans type strain (113).</title>
        <authorList>
            <person name="Liolios K."/>
            <person name="Sikorski J."/>
            <person name="Lu M."/>
            <person name="Nolan M."/>
            <person name="Lapidus A."/>
            <person name="Lucas S."/>
            <person name="Hammon N."/>
            <person name="Deshpande S."/>
            <person name="Cheng J.F."/>
            <person name="Tapia R."/>
            <person name="Han C."/>
            <person name="Goodwin L."/>
            <person name="Pitluck S."/>
            <person name="Huntemann M."/>
            <person name="Ivanova N."/>
            <person name="Pagani I."/>
            <person name="Mavromatis K."/>
            <person name="Ovchinikova G."/>
            <person name="Pati A."/>
            <person name="Chen A."/>
            <person name="Palaniappan K."/>
            <person name="Land M."/>
            <person name="Hauser L."/>
            <person name="Brambilla E.M."/>
            <person name="Kotsyurbenko O."/>
            <person name="Rohde M."/>
            <person name="Tindall B.J."/>
            <person name="Abt B."/>
            <person name="Goker M."/>
            <person name="Detter J.C."/>
            <person name="Woyke T."/>
            <person name="Bristow J."/>
            <person name="Eisen J.A."/>
            <person name="Markowitz V."/>
            <person name="Hugenholtz P."/>
            <person name="Klenk H.P."/>
            <person name="Kyrpides N.C."/>
        </authorList>
    </citation>
    <scope>NUCLEOTIDE SEQUENCE [LARGE SCALE GENOMIC DNA]</scope>
    <source>
        <strain evidence="3">ATCC 51119 / DSM 12145 / JCM 21818 / LMG 10337 / NBRC 100064 / NCIMB 13643</strain>
    </source>
</reference>
<protein>
    <submittedName>
        <fullName evidence="2">Uncharacterized protein</fullName>
    </submittedName>
</protein>
<organism evidence="2 3">
    <name type="scientific">Pseudopedobacter saltans (strain ATCC 51119 / DSM 12145 / JCM 21818 / CCUG 39354 / LMG 10337 / NBRC 100064 / NCIMB 13643)</name>
    <name type="common">Pedobacter saltans</name>
    <dbReference type="NCBI Taxonomy" id="762903"/>
    <lineage>
        <taxon>Bacteria</taxon>
        <taxon>Pseudomonadati</taxon>
        <taxon>Bacteroidota</taxon>
        <taxon>Sphingobacteriia</taxon>
        <taxon>Sphingobacteriales</taxon>
        <taxon>Sphingobacteriaceae</taxon>
        <taxon>Pseudopedobacter</taxon>
    </lineage>
</organism>
<dbReference type="KEGG" id="psn:Pedsa_2963"/>
<keyword evidence="3" id="KW-1185">Reference proteome</keyword>
<dbReference type="STRING" id="762903.Pedsa_2963"/>
<evidence type="ECO:0000256" key="1">
    <source>
        <dbReference type="SAM" id="Phobius"/>
    </source>
</evidence>
<dbReference type="EMBL" id="CP002545">
    <property type="protein sequence ID" value="ADY53502.1"/>
    <property type="molecule type" value="Genomic_DNA"/>
</dbReference>
<feature type="transmembrane region" description="Helical" evidence="1">
    <location>
        <begin position="17"/>
        <end position="39"/>
    </location>
</feature>
<evidence type="ECO:0000313" key="2">
    <source>
        <dbReference type="EMBL" id="ADY53502.1"/>
    </source>
</evidence>
<feature type="transmembrane region" description="Helical" evidence="1">
    <location>
        <begin position="51"/>
        <end position="69"/>
    </location>
</feature>